<keyword evidence="3" id="KW-1185">Reference proteome</keyword>
<organism evidence="2 3">
    <name type="scientific">Xylophilus rhododendri</name>
    <dbReference type="NCBI Taxonomy" id="2697032"/>
    <lineage>
        <taxon>Bacteria</taxon>
        <taxon>Pseudomonadati</taxon>
        <taxon>Pseudomonadota</taxon>
        <taxon>Betaproteobacteria</taxon>
        <taxon>Burkholderiales</taxon>
        <taxon>Xylophilus</taxon>
    </lineage>
</organism>
<name>A0A857IZ58_9BURK</name>
<dbReference type="SUPFAM" id="SSF53850">
    <property type="entry name" value="Periplasmic binding protein-like II"/>
    <property type="match status" value="1"/>
</dbReference>
<dbReference type="KEGG" id="xyk:GT347_02020"/>
<dbReference type="Gene3D" id="3.40.190.150">
    <property type="entry name" value="Bordetella uptake gene, domain 1"/>
    <property type="match status" value="1"/>
</dbReference>
<protein>
    <submittedName>
        <fullName evidence="2">Tripartite tricarboxylate transporter substrate binding protein</fullName>
    </submittedName>
</protein>
<dbReference type="EMBL" id="CP047650">
    <property type="protein sequence ID" value="QHI96874.1"/>
    <property type="molecule type" value="Genomic_DNA"/>
</dbReference>
<dbReference type="InterPro" id="IPR042100">
    <property type="entry name" value="Bug_dom1"/>
</dbReference>
<proteinExistence type="inferred from homology"/>
<dbReference type="Pfam" id="PF03401">
    <property type="entry name" value="TctC"/>
    <property type="match status" value="1"/>
</dbReference>
<dbReference type="CDD" id="cd13578">
    <property type="entry name" value="PBP2_Bug27"/>
    <property type="match status" value="1"/>
</dbReference>
<dbReference type="PANTHER" id="PTHR42928:SF5">
    <property type="entry name" value="BLR1237 PROTEIN"/>
    <property type="match status" value="1"/>
</dbReference>
<gene>
    <name evidence="2" type="ORF">GT347_02020</name>
</gene>
<accession>A0A857IZ58</accession>
<dbReference type="InterPro" id="IPR005064">
    <property type="entry name" value="BUG"/>
</dbReference>
<dbReference type="RefSeq" id="WP_160550392.1">
    <property type="nucleotide sequence ID" value="NZ_CP047650.1"/>
</dbReference>
<sequence>MRDIPFSLARRGLLATAAAPLLARAAGYPDKPVRIIVPYVPGGGADILARYMAQMLTGALGQPVIVDNRAGAGGLIGVDVGLASPADGSVLTLISSSYTVNPSLYKLKFDPVRDITPIGQMSAGPLLVVVNPASPIRTIADLVAAAKARPGEISYASSGQGSALHLAAAQFARRAGVQMNHIPYKGGGAALTDVMSGQVDVYFAATASALPHVEGGRLRALAVTTTERIASLPQVPTIAQCGYPGYDVTLWYGLIGPKGLPAPIVQRINSEVGKILLLPATAEKFKADGAMPAGGTPAAFGQRIATEIAAWHETVTALKIKVE</sequence>
<evidence type="ECO:0000256" key="1">
    <source>
        <dbReference type="ARBA" id="ARBA00006987"/>
    </source>
</evidence>
<dbReference type="Proteomes" id="UP000464787">
    <property type="component" value="Chromosome"/>
</dbReference>
<evidence type="ECO:0000313" key="2">
    <source>
        <dbReference type="EMBL" id="QHI96874.1"/>
    </source>
</evidence>
<dbReference type="PIRSF" id="PIRSF017082">
    <property type="entry name" value="YflP"/>
    <property type="match status" value="1"/>
</dbReference>
<comment type="similarity">
    <text evidence="1">Belongs to the UPF0065 (bug) family.</text>
</comment>
<dbReference type="AlphaFoldDB" id="A0A857IZ58"/>
<dbReference type="PANTHER" id="PTHR42928">
    <property type="entry name" value="TRICARBOXYLATE-BINDING PROTEIN"/>
    <property type="match status" value="1"/>
</dbReference>
<dbReference type="Gene3D" id="3.40.190.10">
    <property type="entry name" value="Periplasmic binding protein-like II"/>
    <property type="match status" value="1"/>
</dbReference>
<evidence type="ECO:0000313" key="3">
    <source>
        <dbReference type="Proteomes" id="UP000464787"/>
    </source>
</evidence>
<reference evidence="2 3" key="1">
    <citation type="submission" date="2020-01" db="EMBL/GenBank/DDBJ databases">
        <title>Genome sequencing of strain KACC 21265.</title>
        <authorList>
            <person name="Heo J."/>
            <person name="Kim S.-J."/>
            <person name="Kim J.-S."/>
            <person name="Hong S.-B."/>
            <person name="Kwon S.-W."/>
        </authorList>
    </citation>
    <scope>NUCLEOTIDE SEQUENCE [LARGE SCALE GENOMIC DNA]</scope>
    <source>
        <strain evidence="2 3">KACC 21265</strain>
    </source>
</reference>